<comment type="caution">
    <text evidence="6">The sequence shown here is derived from an EMBL/GenBank/DDBJ whole genome shotgun (WGS) entry which is preliminary data.</text>
</comment>
<dbReference type="Pfam" id="PF04828">
    <property type="entry name" value="GFA"/>
    <property type="match status" value="1"/>
</dbReference>
<dbReference type="Proteomes" id="UP000244092">
    <property type="component" value="Unassembled WGS sequence"/>
</dbReference>
<keyword evidence="2" id="KW-0479">Metal-binding</keyword>
<evidence type="ECO:0000256" key="4">
    <source>
        <dbReference type="ARBA" id="ARBA00023239"/>
    </source>
</evidence>
<evidence type="ECO:0000256" key="2">
    <source>
        <dbReference type="ARBA" id="ARBA00022723"/>
    </source>
</evidence>
<dbReference type="EMBL" id="QBKU01000001">
    <property type="protein sequence ID" value="PTX75762.1"/>
    <property type="molecule type" value="Genomic_DNA"/>
</dbReference>
<dbReference type="PANTHER" id="PTHR33337:SF40">
    <property type="entry name" value="CENP-V_GFA DOMAIN-CONTAINING PROTEIN-RELATED"/>
    <property type="match status" value="1"/>
</dbReference>
<evidence type="ECO:0000313" key="6">
    <source>
        <dbReference type="EMBL" id="PTX75762.1"/>
    </source>
</evidence>
<sequence>MDEVQHLSGQCLCGAVKITATASNPILRACHCDMCRQHTSGMFMSISADPDSISVEGPAKSFRSSEWAERGFCPECGSTLWYGTVHDGVKNLSAGLFKGAADAPMKLEFFTDNCPQGYALAGTHKKLSTQDTIALFAPQEGEA</sequence>
<proteinExistence type="inferred from homology"/>
<accession>A0A2T6CJS0</accession>
<keyword evidence="4" id="KW-0456">Lyase</keyword>
<evidence type="ECO:0000256" key="1">
    <source>
        <dbReference type="ARBA" id="ARBA00005495"/>
    </source>
</evidence>
<dbReference type="Gene3D" id="3.90.1590.10">
    <property type="entry name" value="glutathione-dependent formaldehyde- activating enzyme (gfa)"/>
    <property type="match status" value="1"/>
</dbReference>
<gene>
    <name evidence="6" type="ORF">C8N31_101422</name>
</gene>
<dbReference type="InterPro" id="IPR011057">
    <property type="entry name" value="Mss4-like_sf"/>
</dbReference>
<dbReference type="GO" id="GO:0046872">
    <property type="term" value="F:metal ion binding"/>
    <property type="evidence" value="ECO:0007669"/>
    <property type="project" value="UniProtKB-KW"/>
</dbReference>
<dbReference type="OrthoDB" id="9807246at2"/>
<evidence type="ECO:0000259" key="5">
    <source>
        <dbReference type="PROSITE" id="PS51891"/>
    </source>
</evidence>
<dbReference type="PROSITE" id="PS51891">
    <property type="entry name" value="CENP_V_GFA"/>
    <property type="match status" value="1"/>
</dbReference>
<feature type="domain" description="CENP-V/GFA" evidence="5">
    <location>
        <begin position="7"/>
        <end position="119"/>
    </location>
</feature>
<dbReference type="AlphaFoldDB" id="A0A2T6CJS0"/>
<name>A0A2T6CJS0_9RHOB</name>
<keyword evidence="3" id="KW-0862">Zinc</keyword>
<evidence type="ECO:0000313" key="7">
    <source>
        <dbReference type="Proteomes" id="UP000244092"/>
    </source>
</evidence>
<dbReference type="SUPFAM" id="SSF51316">
    <property type="entry name" value="Mss4-like"/>
    <property type="match status" value="1"/>
</dbReference>
<reference evidence="6 7" key="1">
    <citation type="submission" date="2018-04" db="EMBL/GenBank/DDBJ databases">
        <title>Genomic Encyclopedia of Archaeal and Bacterial Type Strains, Phase II (KMG-II): from individual species to whole genera.</title>
        <authorList>
            <person name="Goeker M."/>
        </authorList>
    </citation>
    <scope>NUCLEOTIDE SEQUENCE [LARGE SCALE GENOMIC DNA]</scope>
    <source>
        <strain evidence="6 7">DSM 12244</strain>
    </source>
</reference>
<organism evidence="6 7">
    <name type="scientific">Sulfitobacter mediterraneus</name>
    <dbReference type="NCBI Taxonomy" id="83219"/>
    <lineage>
        <taxon>Bacteria</taxon>
        <taxon>Pseudomonadati</taxon>
        <taxon>Pseudomonadota</taxon>
        <taxon>Alphaproteobacteria</taxon>
        <taxon>Rhodobacterales</taxon>
        <taxon>Roseobacteraceae</taxon>
        <taxon>Sulfitobacter</taxon>
    </lineage>
</organism>
<dbReference type="GO" id="GO:0016846">
    <property type="term" value="F:carbon-sulfur lyase activity"/>
    <property type="evidence" value="ECO:0007669"/>
    <property type="project" value="InterPro"/>
</dbReference>
<evidence type="ECO:0000256" key="3">
    <source>
        <dbReference type="ARBA" id="ARBA00022833"/>
    </source>
</evidence>
<comment type="similarity">
    <text evidence="1">Belongs to the Gfa family.</text>
</comment>
<protein>
    <recommendedName>
        <fullName evidence="5">CENP-V/GFA domain-containing protein</fullName>
    </recommendedName>
</protein>
<dbReference type="PANTHER" id="PTHR33337">
    <property type="entry name" value="GFA DOMAIN-CONTAINING PROTEIN"/>
    <property type="match status" value="1"/>
</dbReference>
<dbReference type="RefSeq" id="WP_025047292.1">
    <property type="nucleotide sequence ID" value="NZ_CANMAK010000007.1"/>
</dbReference>
<dbReference type="InterPro" id="IPR006913">
    <property type="entry name" value="CENP-V/GFA"/>
</dbReference>